<proteinExistence type="predicted"/>
<evidence type="ECO:0000313" key="2">
    <source>
        <dbReference type="Proteomes" id="UP001054945"/>
    </source>
</evidence>
<dbReference type="EMBL" id="BPLR01017510">
    <property type="protein sequence ID" value="GIY92188.1"/>
    <property type="molecule type" value="Genomic_DNA"/>
</dbReference>
<sequence>MHLRLVVSFNSAKRQIKKNFYPFHCIVLCSFWNKSAGARWGGCEEEGGGGGMELLERDAMADDIQALQLLECRCQRNARGEHFWNHHPLSSRSCPWGSSISWKRVAGGKDMRFAKRFLGKFSYLN</sequence>
<gene>
    <name evidence="1" type="ORF">CEXT_507821</name>
</gene>
<accession>A0AAV4XBY4</accession>
<evidence type="ECO:0000313" key="1">
    <source>
        <dbReference type="EMBL" id="GIY92188.1"/>
    </source>
</evidence>
<reference evidence="1 2" key="1">
    <citation type="submission" date="2021-06" db="EMBL/GenBank/DDBJ databases">
        <title>Caerostris extrusa draft genome.</title>
        <authorList>
            <person name="Kono N."/>
            <person name="Arakawa K."/>
        </authorList>
    </citation>
    <scope>NUCLEOTIDE SEQUENCE [LARGE SCALE GENOMIC DNA]</scope>
</reference>
<organism evidence="1 2">
    <name type="scientific">Caerostris extrusa</name>
    <name type="common">Bark spider</name>
    <name type="synonym">Caerostris bankana</name>
    <dbReference type="NCBI Taxonomy" id="172846"/>
    <lineage>
        <taxon>Eukaryota</taxon>
        <taxon>Metazoa</taxon>
        <taxon>Ecdysozoa</taxon>
        <taxon>Arthropoda</taxon>
        <taxon>Chelicerata</taxon>
        <taxon>Arachnida</taxon>
        <taxon>Araneae</taxon>
        <taxon>Araneomorphae</taxon>
        <taxon>Entelegynae</taxon>
        <taxon>Araneoidea</taxon>
        <taxon>Araneidae</taxon>
        <taxon>Caerostris</taxon>
    </lineage>
</organism>
<keyword evidence="2" id="KW-1185">Reference proteome</keyword>
<dbReference type="Proteomes" id="UP001054945">
    <property type="component" value="Unassembled WGS sequence"/>
</dbReference>
<protein>
    <submittedName>
        <fullName evidence="1">Uncharacterized protein</fullName>
    </submittedName>
</protein>
<comment type="caution">
    <text evidence="1">The sequence shown here is derived from an EMBL/GenBank/DDBJ whole genome shotgun (WGS) entry which is preliminary data.</text>
</comment>
<dbReference type="AlphaFoldDB" id="A0AAV4XBY4"/>
<name>A0AAV4XBY4_CAEEX</name>